<dbReference type="InterPro" id="IPR036930">
    <property type="entry name" value="WGR_dom_sf"/>
</dbReference>
<gene>
    <name evidence="3" type="ORF">METZ01_LOCUS485951</name>
</gene>
<dbReference type="PANTHER" id="PTHR30634">
    <property type="entry name" value="OUTER MEMBRANE LOLAB LIPOPROTEIN INSERTION APPARATUS"/>
    <property type="match status" value="1"/>
</dbReference>
<dbReference type="SUPFAM" id="SSF142921">
    <property type="entry name" value="WGR domain-like"/>
    <property type="match status" value="1"/>
</dbReference>
<dbReference type="Pfam" id="PF05406">
    <property type="entry name" value="WGR"/>
    <property type="match status" value="1"/>
</dbReference>
<dbReference type="InterPro" id="IPR050458">
    <property type="entry name" value="LolB"/>
</dbReference>
<dbReference type="InterPro" id="IPR008893">
    <property type="entry name" value="WGR_domain"/>
</dbReference>
<reference evidence="3" key="1">
    <citation type="submission" date="2018-05" db="EMBL/GenBank/DDBJ databases">
        <authorList>
            <person name="Lanie J.A."/>
            <person name="Ng W.-L."/>
            <person name="Kazmierczak K.M."/>
            <person name="Andrzejewski T.M."/>
            <person name="Davidsen T.M."/>
            <person name="Wayne K.J."/>
            <person name="Tettelin H."/>
            <person name="Glass J.I."/>
            <person name="Rusch D."/>
            <person name="Podicherti R."/>
            <person name="Tsui H.-C.T."/>
            <person name="Winkler M.E."/>
        </authorList>
    </citation>
    <scope>NUCLEOTIDE SEQUENCE</scope>
</reference>
<evidence type="ECO:0000259" key="2">
    <source>
        <dbReference type="PROSITE" id="PS51977"/>
    </source>
</evidence>
<dbReference type="PANTHER" id="PTHR30634:SF13">
    <property type="entry name" value="PROTEIN YEHF"/>
    <property type="match status" value="1"/>
</dbReference>
<dbReference type="EMBL" id="UINC01209884">
    <property type="protein sequence ID" value="SVE33097.1"/>
    <property type="molecule type" value="Genomic_DNA"/>
</dbReference>
<protein>
    <recommendedName>
        <fullName evidence="2">WGR domain-containing protein</fullName>
    </recommendedName>
</protein>
<organism evidence="3">
    <name type="scientific">marine metagenome</name>
    <dbReference type="NCBI Taxonomy" id="408172"/>
    <lineage>
        <taxon>unclassified sequences</taxon>
        <taxon>metagenomes</taxon>
        <taxon>ecological metagenomes</taxon>
    </lineage>
</organism>
<dbReference type="PROSITE" id="PS51977">
    <property type="entry name" value="WGR"/>
    <property type="match status" value="1"/>
</dbReference>
<dbReference type="CDD" id="cd07996">
    <property type="entry name" value="WGR_MMR_like"/>
    <property type="match status" value="1"/>
</dbReference>
<dbReference type="Gene3D" id="2.20.140.10">
    <property type="entry name" value="WGR domain"/>
    <property type="match status" value="1"/>
</dbReference>
<sequence length="98" mass="10955">MKDNKDRDEVLAAVKENGWALYDADLRYFEFKDAHSSKFWEVSVAGSTVTVRYGKIGTNGQTSVKELDSPEQAQEHASKQADGKLKKGYQELQKNADG</sequence>
<dbReference type="SMART" id="SM00773">
    <property type="entry name" value="WGR"/>
    <property type="match status" value="1"/>
</dbReference>
<dbReference type="AlphaFoldDB" id="A0A383CL44"/>
<evidence type="ECO:0000313" key="3">
    <source>
        <dbReference type="EMBL" id="SVE33097.1"/>
    </source>
</evidence>
<accession>A0A383CL44</accession>
<name>A0A383CL44_9ZZZZ</name>
<feature type="region of interest" description="Disordered" evidence="1">
    <location>
        <begin position="60"/>
        <end position="98"/>
    </location>
</feature>
<feature type="compositionally biased region" description="Basic and acidic residues" evidence="1">
    <location>
        <begin position="65"/>
        <end position="98"/>
    </location>
</feature>
<proteinExistence type="predicted"/>
<dbReference type="InterPro" id="IPR049809">
    <property type="entry name" value="YehF/YfeS-like_WGR"/>
</dbReference>
<feature type="domain" description="WGR" evidence="2">
    <location>
        <begin position="1"/>
        <end position="98"/>
    </location>
</feature>
<evidence type="ECO:0000256" key="1">
    <source>
        <dbReference type="SAM" id="MobiDB-lite"/>
    </source>
</evidence>